<protein>
    <submittedName>
        <fullName evidence="10">ABC transporter permease</fullName>
    </submittedName>
</protein>
<evidence type="ECO:0000256" key="5">
    <source>
        <dbReference type="ARBA" id="ARBA00023136"/>
    </source>
</evidence>
<evidence type="ECO:0000256" key="7">
    <source>
        <dbReference type="SAM" id="Phobius"/>
    </source>
</evidence>
<accession>A0A2X3VDI0</accession>
<sequence>MKTMKKNIRRTFQRSWARFLSVTLLIMLAIFVFVGLFSAGPDMRQTVIDRFKQENLADIQVETTTSFSNSDKKRLEQVANLKEITYGKQIDAVLSGKGIRVISTPKTISKAKLVQGRLPQTNNEIAIGEQLNQKIGDTISITSDDLKVKKLTVVGIVRSSEFMSRTSLGQTNVGDGTLSYFAIVPSSNMTVSDNLARLTFTNTQNLSAYTQEYSNAAYADLEKVQKITRQLTQAKQDKSLTDITAAEEKLVSSEKTLAQQEETVKTAQEQLQAAKQAAAASPELQAQLADQESRLSKQAAQLSQAKTELVEAKSDLAQKKKQVSLIQVSAQERSDFAHGYSDYGSSATRMDALALVLPVIFFAISLMVSFTTMRRMVAEKRTEMGTLRALGFYKKEVMGEFTLYSTLSALVGTVGGSLLGIYFLPNRIYSIFADGSYQLGKMTIVYNIPLLLISLGLALMSTLLAAYLAAKKELKEKPADLMLPKPPAVTNTILLERIPLIWKHLSFSNKVTLRNAFRYKSRMFMTIFGVMGSISLLILGIGIRDSLIELPHRQYETISTYDMIAVYNPDSKSLSSYQNLVKTHSSSQTSIRYETVSAKSDELLDSQSIQLFVGKDFKNDIQLDHRLTNDGAILSKKLTQAFNLEQGDYLTIKDSQGKSYHIKVSSITSNYVGHMIYMTPTYYQKVFGTAYQSNAYLLKTKENAETLAKKLNQNDASLTVVQSKVIRQTVSDFLGGLTNIILIIVFVSILLVYIVLYTLTSINVAEREKELATIKVLGFYQKETLLYVFKETFLLTAIGILLGIGLGYFLHKYVMTVIPPEHIFSIPGITWTNILISTVAVILFSFIVMAIMNRHIKRIDMLEALKSVD</sequence>
<dbReference type="GO" id="GO:0005886">
    <property type="term" value="C:plasma membrane"/>
    <property type="evidence" value="ECO:0007669"/>
    <property type="project" value="UniProtKB-SubCell"/>
</dbReference>
<evidence type="ECO:0000256" key="3">
    <source>
        <dbReference type="ARBA" id="ARBA00022692"/>
    </source>
</evidence>
<name>A0A2X3VDI0_9STRE</name>
<evidence type="ECO:0000256" key="1">
    <source>
        <dbReference type="ARBA" id="ARBA00004651"/>
    </source>
</evidence>
<keyword evidence="3 7" id="KW-0812">Transmembrane</keyword>
<keyword evidence="5 7" id="KW-0472">Membrane</keyword>
<evidence type="ECO:0000313" key="10">
    <source>
        <dbReference type="EMBL" id="SQF39504.1"/>
    </source>
</evidence>
<feature type="transmembrane region" description="Helical" evidence="7">
    <location>
        <begin position="444"/>
        <end position="469"/>
    </location>
</feature>
<evidence type="ECO:0000256" key="2">
    <source>
        <dbReference type="ARBA" id="ARBA00022475"/>
    </source>
</evidence>
<dbReference type="InterPro" id="IPR003838">
    <property type="entry name" value="ABC3_permease_C"/>
</dbReference>
<dbReference type="Pfam" id="PF02687">
    <property type="entry name" value="FtsX"/>
    <property type="match status" value="2"/>
</dbReference>
<dbReference type="KEGG" id="sfer:NCTC12278_00365"/>
<evidence type="ECO:0000259" key="8">
    <source>
        <dbReference type="Pfam" id="PF02687"/>
    </source>
</evidence>
<dbReference type="InterPro" id="IPR038766">
    <property type="entry name" value="Membrane_comp_ABC_pdt"/>
</dbReference>
<gene>
    <name evidence="10" type="ORF">NCTC12278_00365</name>
</gene>
<feature type="transmembrane region" description="Helical" evidence="7">
    <location>
        <begin position="831"/>
        <end position="852"/>
    </location>
</feature>
<feature type="transmembrane region" description="Helical" evidence="7">
    <location>
        <begin position="401"/>
        <end position="424"/>
    </location>
</feature>
<feature type="transmembrane region" description="Helical" evidence="7">
    <location>
        <begin position="523"/>
        <end position="543"/>
    </location>
</feature>
<evidence type="ECO:0000256" key="6">
    <source>
        <dbReference type="SAM" id="Coils"/>
    </source>
</evidence>
<feature type="transmembrane region" description="Helical" evidence="7">
    <location>
        <begin position="733"/>
        <end position="759"/>
    </location>
</feature>
<feature type="transmembrane region" description="Helical" evidence="7">
    <location>
        <begin position="792"/>
        <end position="811"/>
    </location>
</feature>
<feature type="domain" description="ABC3 transporter permease C-terminal" evidence="8">
    <location>
        <begin position="356"/>
        <end position="476"/>
    </location>
</feature>
<keyword evidence="4 7" id="KW-1133">Transmembrane helix</keyword>
<keyword evidence="11" id="KW-1185">Reference proteome</keyword>
<feature type="domain" description="MacB-like periplasmic core" evidence="9">
    <location>
        <begin position="23"/>
        <end position="189"/>
    </location>
</feature>
<dbReference type="Pfam" id="PF12704">
    <property type="entry name" value="MacB_PCD"/>
    <property type="match status" value="1"/>
</dbReference>
<dbReference type="InterPro" id="IPR025857">
    <property type="entry name" value="MacB_PCD"/>
</dbReference>
<evidence type="ECO:0000256" key="4">
    <source>
        <dbReference type="ARBA" id="ARBA00022989"/>
    </source>
</evidence>
<dbReference type="PANTHER" id="PTHR30287:SF1">
    <property type="entry name" value="INNER MEMBRANE PROTEIN"/>
    <property type="match status" value="1"/>
</dbReference>
<dbReference type="EMBL" id="LS483343">
    <property type="protein sequence ID" value="SQF39504.1"/>
    <property type="molecule type" value="Genomic_DNA"/>
</dbReference>
<feature type="domain" description="ABC3 transporter permease C-terminal" evidence="8">
    <location>
        <begin position="743"/>
        <end position="859"/>
    </location>
</feature>
<feature type="transmembrane region" description="Helical" evidence="7">
    <location>
        <begin position="352"/>
        <end position="371"/>
    </location>
</feature>
<dbReference type="OrthoDB" id="5137249at2"/>
<dbReference type="STRING" id="1123303.GCA_000372425_01668"/>
<keyword evidence="6" id="KW-0175">Coiled coil</keyword>
<proteinExistence type="predicted"/>
<dbReference type="PANTHER" id="PTHR30287">
    <property type="entry name" value="MEMBRANE COMPONENT OF PREDICTED ABC SUPERFAMILY METABOLITE UPTAKE TRANSPORTER"/>
    <property type="match status" value="1"/>
</dbReference>
<dbReference type="Proteomes" id="UP000249495">
    <property type="component" value="Chromosome 1"/>
</dbReference>
<organism evidence="10 11">
    <name type="scientific">Streptococcus ferus</name>
    <dbReference type="NCBI Taxonomy" id="1345"/>
    <lineage>
        <taxon>Bacteria</taxon>
        <taxon>Bacillati</taxon>
        <taxon>Bacillota</taxon>
        <taxon>Bacilli</taxon>
        <taxon>Lactobacillales</taxon>
        <taxon>Streptococcaceae</taxon>
        <taxon>Streptococcus</taxon>
    </lineage>
</organism>
<keyword evidence="2" id="KW-1003">Cell membrane</keyword>
<reference evidence="10 11" key="1">
    <citation type="submission" date="2018-06" db="EMBL/GenBank/DDBJ databases">
        <authorList>
            <consortium name="Pathogen Informatics"/>
            <person name="Doyle S."/>
        </authorList>
    </citation>
    <scope>NUCLEOTIDE SEQUENCE [LARGE SCALE GENOMIC DNA]</scope>
    <source>
        <strain evidence="10 11">NCTC12278</strain>
    </source>
</reference>
<dbReference type="RefSeq" id="WP_018030980.1">
    <property type="nucleotide sequence ID" value="NZ_LS483343.1"/>
</dbReference>
<comment type="subcellular location">
    <subcellularLocation>
        <location evidence="1">Cell membrane</location>
        <topology evidence="1">Multi-pass membrane protein</topology>
    </subcellularLocation>
</comment>
<evidence type="ECO:0000313" key="11">
    <source>
        <dbReference type="Proteomes" id="UP000249495"/>
    </source>
</evidence>
<dbReference type="AlphaFoldDB" id="A0A2X3VDI0"/>
<evidence type="ECO:0000259" key="9">
    <source>
        <dbReference type="Pfam" id="PF12704"/>
    </source>
</evidence>
<feature type="coiled-coil region" evidence="6">
    <location>
        <begin position="243"/>
        <end position="322"/>
    </location>
</feature>